<accession>A0A1G6NS55</accession>
<dbReference type="Proteomes" id="UP000199416">
    <property type="component" value="Unassembled WGS sequence"/>
</dbReference>
<name>A0A1G6NS55_9ACTN</name>
<dbReference type="AlphaFoldDB" id="A0A1G6NS55"/>
<proteinExistence type="predicted"/>
<evidence type="ECO:0000313" key="1">
    <source>
        <dbReference type="EMBL" id="SDC70015.1"/>
    </source>
</evidence>
<reference evidence="2" key="1">
    <citation type="submission" date="2016-10" db="EMBL/GenBank/DDBJ databases">
        <authorList>
            <person name="Varghese N."/>
            <person name="Submissions S."/>
        </authorList>
    </citation>
    <scope>NUCLEOTIDE SEQUENCE [LARGE SCALE GENOMIC DNA]</scope>
    <source>
        <strain evidence="2">DSM 45421</strain>
    </source>
</reference>
<organism evidence="1 2">
    <name type="scientific">Geodermatophilus telluris</name>
    <dbReference type="NCBI Taxonomy" id="1190417"/>
    <lineage>
        <taxon>Bacteria</taxon>
        <taxon>Bacillati</taxon>
        <taxon>Actinomycetota</taxon>
        <taxon>Actinomycetes</taxon>
        <taxon>Geodermatophilales</taxon>
        <taxon>Geodermatophilaceae</taxon>
        <taxon>Geodermatophilus</taxon>
    </lineage>
</organism>
<gene>
    <name evidence="1" type="ORF">SAMN05660690_2183</name>
</gene>
<keyword evidence="2" id="KW-1185">Reference proteome</keyword>
<sequence>MTIRWFTDADRQDLRDAEEGRRVLAELNLRHTRWITDRPDVPAEHMLPIDHLRIDPDRRR</sequence>
<dbReference type="OrthoDB" id="5195710at2"/>
<dbReference type="RefSeq" id="WP_091365896.1">
    <property type="nucleotide sequence ID" value="NZ_FMZF01000003.1"/>
</dbReference>
<dbReference type="EMBL" id="FMZF01000003">
    <property type="protein sequence ID" value="SDC70015.1"/>
    <property type="molecule type" value="Genomic_DNA"/>
</dbReference>
<evidence type="ECO:0000313" key="2">
    <source>
        <dbReference type="Proteomes" id="UP000199416"/>
    </source>
</evidence>
<protein>
    <submittedName>
        <fullName evidence="1">Uncharacterized protein</fullName>
    </submittedName>
</protein>